<dbReference type="InterPro" id="IPR023408">
    <property type="entry name" value="MscS_beta-dom_sf"/>
</dbReference>
<keyword evidence="4 7" id="KW-0812">Transmembrane</keyword>
<dbReference type="SUPFAM" id="SSF50182">
    <property type="entry name" value="Sm-like ribonucleoproteins"/>
    <property type="match status" value="1"/>
</dbReference>
<dbReference type="GO" id="GO:0005886">
    <property type="term" value="C:plasma membrane"/>
    <property type="evidence" value="ECO:0007669"/>
    <property type="project" value="UniProtKB-SubCell"/>
</dbReference>
<keyword evidence="7" id="KW-0997">Cell inner membrane</keyword>
<evidence type="ECO:0000256" key="4">
    <source>
        <dbReference type="ARBA" id="ARBA00022692"/>
    </source>
</evidence>
<dbReference type="Gene3D" id="1.10.287.1260">
    <property type="match status" value="1"/>
</dbReference>
<dbReference type="InterPro" id="IPR006685">
    <property type="entry name" value="MscS_channel_2nd"/>
</dbReference>
<dbReference type="Gene3D" id="2.30.30.60">
    <property type="match status" value="1"/>
</dbReference>
<dbReference type="GO" id="GO:0008381">
    <property type="term" value="F:mechanosensitive monoatomic ion channel activity"/>
    <property type="evidence" value="ECO:0007669"/>
    <property type="project" value="InterPro"/>
</dbReference>
<evidence type="ECO:0000259" key="10">
    <source>
        <dbReference type="Pfam" id="PF21088"/>
    </source>
</evidence>
<dbReference type="SUPFAM" id="SSF82861">
    <property type="entry name" value="Mechanosensitive channel protein MscS (YggB), transmembrane region"/>
    <property type="match status" value="1"/>
</dbReference>
<gene>
    <name evidence="11" type="ORF">GGQ79_003338</name>
</gene>
<keyword evidence="6 7" id="KW-0472">Membrane</keyword>
<dbReference type="InterPro" id="IPR010920">
    <property type="entry name" value="LSM_dom_sf"/>
</dbReference>
<dbReference type="InterPro" id="IPR011066">
    <property type="entry name" value="MscS_channel_C_sf"/>
</dbReference>
<dbReference type="Pfam" id="PF21088">
    <property type="entry name" value="MS_channel_1st"/>
    <property type="match status" value="1"/>
</dbReference>
<evidence type="ECO:0000313" key="11">
    <source>
        <dbReference type="EMBL" id="MBB4094803.1"/>
    </source>
</evidence>
<comment type="subcellular location">
    <subcellularLocation>
        <location evidence="7">Cell inner membrane</location>
        <topology evidence="7">Multi-pass membrane protein</topology>
    </subcellularLocation>
    <subcellularLocation>
        <location evidence="1">Cell membrane</location>
        <topology evidence="1">Multi-pass membrane protein</topology>
    </subcellularLocation>
</comment>
<evidence type="ECO:0000256" key="6">
    <source>
        <dbReference type="ARBA" id="ARBA00023136"/>
    </source>
</evidence>
<feature type="transmembrane region" description="Helical" evidence="7">
    <location>
        <begin position="83"/>
        <end position="109"/>
    </location>
</feature>
<protein>
    <recommendedName>
        <fullName evidence="7">Small-conductance mechanosensitive channel</fullName>
    </recommendedName>
</protein>
<dbReference type="Pfam" id="PF05552">
    <property type="entry name" value="MS_channel_1st_1"/>
    <property type="match status" value="1"/>
</dbReference>
<feature type="transmembrane region" description="Helical" evidence="7">
    <location>
        <begin position="115"/>
        <end position="145"/>
    </location>
</feature>
<comment type="subunit">
    <text evidence="7">Homoheptamer.</text>
</comment>
<comment type="function">
    <text evidence="7">Mechanosensitive channel that participates in the regulation of osmotic pressure changes within the cell, opening in response to stretch forces in the membrane lipid bilayer, without the need for other proteins. Contributes to normal resistance to hypoosmotic shock. Forms an ion channel of 1.0 nanosiemens conductance with a slight preference for anions.</text>
</comment>
<feature type="domain" description="Mechanosensitive ion channel transmembrane helices 2/3" evidence="10">
    <location>
        <begin position="90"/>
        <end position="130"/>
    </location>
</feature>
<comment type="similarity">
    <text evidence="2 7">Belongs to the MscS (TC 1.A.23) family.</text>
</comment>
<keyword evidence="7" id="KW-0407">Ion channel</keyword>
<evidence type="ECO:0000256" key="7">
    <source>
        <dbReference type="RuleBase" id="RU369025"/>
    </source>
</evidence>
<sequence length="306" mass="33368">MLPYPPLLPLIETGSDGTMEEQATQIIANTNAFVLQIYDLLIRYSVSTLGALIILCVGWILAGLLQKWTTQSLSKIRGFDQTLVGFFGAVVRYGMLVIILVMVLGQFGIQTASILAALGAIGLAIGLALQGTLQNIAAGIMLLVLRPFRVGEYISAGTIVGTVQDVGLFATELKTGDGLYILAPNSSLWNTPVTNYSRMKTRMHDFKVGIGYEDDIDQAFAIMKKVIEDQQGVLSTPIPAYFVSQLGDNAVVLSANYWVNSANYVLVSRHTIKAVKIEFDKAGINIPYPQMTYHVVEKDNKIESTK</sequence>
<organism evidence="11 12">
    <name type="scientific">Brucella pecoris</name>
    <dbReference type="NCBI Taxonomy" id="867683"/>
    <lineage>
        <taxon>Bacteria</taxon>
        <taxon>Pseudomonadati</taxon>
        <taxon>Pseudomonadota</taxon>
        <taxon>Alphaproteobacteria</taxon>
        <taxon>Hyphomicrobiales</taxon>
        <taxon>Brucellaceae</taxon>
        <taxon>Brucella/Ochrobactrum group</taxon>
        <taxon>Brucella</taxon>
    </lineage>
</organism>
<keyword evidence="7" id="KW-0406">Ion transport</keyword>
<keyword evidence="3" id="KW-1003">Cell membrane</keyword>
<keyword evidence="5 7" id="KW-1133">Transmembrane helix</keyword>
<dbReference type="InterPro" id="IPR049278">
    <property type="entry name" value="MS_channel_C"/>
</dbReference>
<dbReference type="AlphaFoldDB" id="A0AB34YXQ1"/>
<evidence type="ECO:0000259" key="8">
    <source>
        <dbReference type="Pfam" id="PF00924"/>
    </source>
</evidence>
<dbReference type="InterPro" id="IPR008910">
    <property type="entry name" value="MSC_TM_helix"/>
</dbReference>
<dbReference type="PANTHER" id="PTHR30221">
    <property type="entry name" value="SMALL-CONDUCTANCE MECHANOSENSITIVE CHANNEL"/>
    <property type="match status" value="1"/>
</dbReference>
<comment type="caution">
    <text evidence="11">The sequence shown here is derived from an EMBL/GenBank/DDBJ whole genome shotgun (WGS) entry which is preliminary data.</text>
</comment>
<evidence type="ECO:0000256" key="5">
    <source>
        <dbReference type="ARBA" id="ARBA00022989"/>
    </source>
</evidence>
<dbReference type="Gene3D" id="3.30.70.100">
    <property type="match status" value="1"/>
</dbReference>
<dbReference type="Proteomes" id="UP000553980">
    <property type="component" value="Unassembled WGS sequence"/>
</dbReference>
<accession>A0AB34YXQ1</accession>
<reference evidence="11 12" key="1">
    <citation type="submission" date="2020-08" db="EMBL/GenBank/DDBJ databases">
        <title>Genomic Encyclopedia of Type Strains, Phase IV (KMG-IV): sequencing the most valuable type-strain genomes for metagenomic binning, comparative biology and taxonomic classification.</title>
        <authorList>
            <person name="Goeker M."/>
        </authorList>
    </citation>
    <scope>NUCLEOTIDE SEQUENCE [LARGE SCALE GENOMIC DNA]</scope>
    <source>
        <strain evidence="11 12">DSM 23868</strain>
    </source>
</reference>
<feature type="domain" description="Mechanosensitive ion channel MscS" evidence="8">
    <location>
        <begin position="132"/>
        <end position="198"/>
    </location>
</feature>
<evidence type="ECO:0000256" key="1">
    <source>
        <dbReference type="ARBA" id="ARBA00004651"/>
    </source>
</evidence>
<feature type="transmembrane region" description="Helical" evidence="7">
    <location>
        <begin position="41"/>
        <end position="62"/>
    </location>
</feature>
<dbReference type="Pfam" id="PF00924">
    <property type="entry name" value="MS_channel_2nd"/>
    <property type="match status" value="1"/>
</dbReference>
<dbReference type="InterPro" id="IPR011014">
    <property type="entry name" value="MscS_channel_TM-2"/>
</dbReference>
<evidence type="ECO:0000256" key="2">
    <source>
        <dbReference type="ARBA" id="ARBA00008017"/>
    </source>
</evidence>
<name>A0AB34YXQ1_9HYPH</name>
<feature type="domain" description="Mechanosensitive ion channel MscS C-terminal" evidence="9">
    <location>
        <begin position="205"/>
        <end position="286"/>
    </location>
</feature>
<keyword evidence="7" id="KW-0813">Transport</keyword>
<dbReference type="Pfam" id="PF21082">
    <property type="entry name" value="MS_channel_3rd"/>
    <property type="match status" value="1"/>
</dbReference>
<evidence type="ECO:0000259" key="9">
    <source>
        <dbReference type="Pfam" id="PF21082"/>
    </source>
</evidence>
<evidence type="ECO:0000313" key="12">
    <source>
        <dbReference type="Proteomes" id="UP000553980"/>
    </source>
</evidence>
<dbReference type="SUPFAM" id="SSF82689">
    <property type="entry name" value="Mechanosensitive channel protein MscS (YggB), C-terminal domain"/>
    <property type="match status" value="1"/>
</dbReference>
<proteinExistence type="inferred from homology"/>
<dbReference type="PANTHER" id="PTHR30221:SF8">
    <property type="entry name" value="SMALL-CONDUCTANCE MECHANOSENSITIVE CHANNEL"/>
    <property type="match status" value="1"/>
</dbReference>
<comment type="caution">
    <text evidence="7">Lacks conserved residue(s) required for the propagation of feature annotation.</text>
</comment>
<dbReference type="EMBL" id="JACIEX010000007">
    <property type="protein sequence ID" value="MBB4094803.1"/>
    <property type="molecule type" value="Genomic_DNA"/>
</dbReference>
<evidence type="ECO:0000256" key="3">
    <source>
        <dbReference type="ARBA" id="ARBA00022475"/>
    </source>
</evidence>
<dbReference type="InterPro" id="IPR045275">
    <property type="entry name" value="MscS_archaea/bacteria_type"/>
</dbReference>
<dbReference type="InterPro" id="IPR049142">
    <property type="entry name" value="MS_channel_1st"/>
</dbReference>
<keyword evidence="12" id="KW-1185">Reference proteome</keyword>